<feature type="domain" description="Erythromycin biosynthesis protein CIII-like N-terminal" evidence="5">
    <location>
        <begin position="122"/>
        <end position="242"/>
    </location>
</feature>
<evidence type="ECO:0000256" key="1">
    <source>
        <dbReference type="ARBA" id="ARBA00006962"/>
    </source>
</evidence>
<sequence>MRVLFSVSSWPTHYASMVPLGWALRASGHEVRVLCAPSQTDSVTRAGLQPVPVLDGMDVAVHNRMSYVREALSGNWPYPWLPLHPVTGAVMSALGDFDFADYRRTTEPEYARRAAQGHDRAVWFARRWRPDLVVHDPVSTEGPLAARDLGVPAVLALWGPVGTHEADGPDILAEEVSGSFERYGHGPFGADSIEYVIDPCPGALEPPVKASRLPVRFVPYNGGGIAPDWLDEPARGARIAVTWSTALTSMSGADSYLLPRIVAALAGLDAEVVLTGTPDDVAALGEVPPSVRVLENCPLSALLAHSDLVLHHGGAGSTMTALAAGVPQLAVTFASEQARVAERMSEAGAGRQLPGHLATREAIRSAVEELLDRPGHLRAAWRLREDNLRRPTPVRLVERLVRLTRG</sequence>
<dbReference type="Gene3D" id="3.40.50.2000">
    <property type="entry name" value="Glycogen Phosphorylase B"/>
    <property type="match status" value="2"/>
</dbReference>
<gene>
    <name evidence="6" type="ORF">QF035_002640</name>
</gene>
<feature type="domain" description="Erythromycin biosynthesis protein CIII-like C-terminal" evidence="4">
    <location>
        <begin position="261"/>
        <end position="403"/>
    </location>
</feature>
<dbReference type="InterPro" id="IPR048284">
    <property type="entry name" value="EryCIII-like_N"/>
</dbReference>
<evidence type="ECO:0000256" key="3">
    <source>
        <dbReference type="ARBA" id="ARBA00022679"/>
    </source>
</evidence>
<keyword evidence="3" id="KW-0808">Transferase</keyword>
<feature type="domain" description="Erythromycin biosynthesis protein CIII-like N-terminal" evidence="5">
    <location>
        <begin position="22"/>
        <end position="59"/>
    </location>
</feature>
<comment type="similarity">
    <text evidence="1">Belongs to the glycosyltransferase 28 family.</text>
</comment>
<evidence type="ECO:0000313" key="6">
    <source>
        <dbReference type="EMBL" id="MDQ1025058.1"/>
    </source>
</evidence>
<keyword evidence="2" id="KW-0328">Glycosyltransferase</keyword>
<evidence type="ECO:0000259" key="5">
    <source>
        <dbReference type="Pfam" id="PF21036"/>
    </source>
</evidence>
<dbReference type="RefSeq" id="WP_307520367.1">
    <property type="nucleotide sequence ID" value="NZ_JAUSZI010000002.1"/>
</dbReference>
<dbReference type="PANTHER" id="PTHR48050">
    <property type="entry name" value="STEROL 3-BETA-GLUCOSYLTRANSFERASE"/>
    <property type="match status" value="1"/>
</dbReference>
<accession>A0ABU0SNE6</accession>
<dbReference type="Proteomes" id="UP001230328">
    <property type="component" value="Unassembled WGS sequence"/>
</dbReference>
<evidence type="ECO:0000313" key="7">
    <source>
        <dbReference type="Proteomes" id="UP001230328"/>
    </source>
</evidence>
<comment type="caution">
    <text evidence="6">The sequence shown here is derived from an EMBL/GenBank/DDBJ whole genome shotgun (WGS) entry which is preliminary data.</text>
</comment>
<reference evidence="6 7" key="1">
    <citation type="submission" date="2023-07" db="EMBL/GenBank/DDBJ databases">
        <title>Comparative genomics of wheat-associated soil bacteria to identify genetic determinants of phenazine resistance.</title>
        <authorList>
            <person name="Mouncey N."/>
        </authorList>
    </citation>
    <scope>NUCLEOTIDE SEQUENCE [LARGE SCALE GENOMIC DNA]</scope>
    <source>
        <strain evidence="6 7">V2I4</strain>
    </source>
</reference>
<dbReference type="Pfam" id="PF06722">
    <property type="entry name" value="EryCIII-like_C"/>
    <property type="match status" value="1"/>
</dbReference>
<dbReference type="InterPro" id="IPR002213">
    <property type="entry name" value="UDP_glucos_trans"/>
</dbReference>
<evidence type="ECO:0000256" key="2">
    <source>
        <dbReference type="ARBA" id="ARBA00022676"/>
    </source>
</evidence>
<dbReference type="SUPFAM" id="SSF53756">
    <property type="entry name" value="UDP-Glycosyltransferase/glycogen phosphorylase"/>
    <property type="match status" value="1"/>
</dbReference>
<proteinExistence type="inferred from homology"/>
<evidence type="ECO:0000259" key="4">
    <source>
        <dbReference type="Pfam" id="PF06722"/>
    </source>
</evidence>
<organism evidence="6 7">
    <name type="scientific">Streptomyces umbrinus</name>
    <dbReference type="NCBI Taxonomy" id="67370"/>
    <lineage>
        <taxon>Bacteria</taxon>
        <taxon>Bacillati</taxon>
        <taxon>Actinomycetota</taxon>
        <taxon>Actinomycetes</taxon>
        <taxon>Kitasatosporales</taxon>
        <taxon>Streptomycetaceae</taxon>
        <taxon>Streptomyces</taxon>
        <taxon>Streptomyces phaeochromogenes group</taxon>
    </lineage>
</organism>
<dbReference type="InterPro" id="IPR050426">
    <property type="entry name" value="Glycosyltransferase_28"/>
</dbReference>
<dbReference type="CDD" id="cd03784">
    <property type="entry name" value="GT1_Gtf-like"/>
    <property type="match status" value="1"/>
</dbReference>
<dbReference type="EMBL" id="JAUSZI010000002">
    <property type="protein sequence ID" value="MDQ1025058.1"/>
    <property type="molecule type" value="Genomic_DNA"/>
</dbReference>
<dbReference type="Pfam" id="PF21036">
    <property type="entry name" value="EryCIII-like_N"/>
    <property type="match status" value="2"/>
</dbReference>
<dbReference type="PANTHER" id="PTHR48050:SF13">
    <property type="entry name" value="STEROL 3-BETA-GLUCOSYLTRANSFERASE UGT80A2"/>
    <property type="match status" value="1"/>
</dbReference>
<keyword evidence="7" id="KW-1185">Reference proteome</keyword>
<protein>
    <submittedName>
        <fullName evidence="6">UDP:flavonoid glycosyltransferase YjiC (YdhE family)</fullName>
    </submittedName>
</protein>
<name>A0ABU0SNE6_9ACTN</name>
<dbReference type="InterPro" id="IPR010610">
    <property type="entry name" value="EryCIII-like_C"/>
</dbReference>